<feature type="chain" id="PRO_5021343468" description="Adenosine deaminase" evidence="10">
    <location>
        <begin position="37"/>
        <end position="435"/>
    </location>
</feature>
<evidence type="ECO:0000256" key="2">
    <source>
        <dbReference type="ARBA" id="ARBA00004296"/>
    </source>
</evidence>
<gene>
    <name evidence="12" type="primary">LOC103180762</name>
</gene>
<evidence type="ECO:0000256" key="9">
    <source>
        <dbReference type="ARBA" id="ARBA00022833"/>
    </source>
</evidence>
<dbReference type="Proteomes" id="UP000314986">
    <property type="component" value="Unassembled WGS sequence"/>
</dbReference>
<evidence type="ECO:0000256" key="5">
    <source>
        <dbReference type="ARBA" id="ARBA00012784"/>
    </source>
</evidence>
<protein>
    <recommendedName>
        <fullName evidence="6">Adenosine deaminase</fullName>
        <ecNumber evidence="5">3.5.4.4</ecNumber>
    </recommendedName>
</protein>
<dbReference type="GO" id="GO:0060169">
    <property type="term" value="P:negative regulation of adenosine receptor signaling pathway"/>
    <property type="evidence" value="ECO:0007669"/>
    <property type="project" value="TreeGrafter"/>
</dbReference>
<evidence type="ECO:0000256" key="1">
    <source>
        <dbReference type="ARBA" id="ARBA00001947"/>
    </source>
</evidence>
<dbReference type="Pfam" id="PF00962">
    <property type="entry name" value="A_deaminase"/>
    <property type="match status" value="1"/>
</dbReference>
<feature type="signal peptide" evidence="10">
    <location>
        <begin position="1"/>
        <end position="36"/>
    </location>
</feature>
<keyword evidence="7" id="KW-0479">Metal-binding</keyword>
<dbReference type="OMA" id="YIATFEH"/>
<evidence type="ECO:0000256" key="3">
    <source>
        <dbReference type="ARBA" id="ARBA00004321"/>
    </source>
</evidence>
<organism evidence="12 13">
    <name type="scientific">Callorhinchus milii</name>
    <name type="common">Ghost shark</name>
    <dbReference type="NCBI Taxonomy" id="7868"/>
    <lineage>
        <taxon>Eukaryota</taxon>
        <taxon>Metazoa</taxon>
        <taxon>Chordata</taxon>
        <taxon>Craniata</taxon>
        <taxon>Vertebrata</taxon>
        <taxon>Chondrichthyes</taxon>
        <taxon>Holocephali</taxon>
        <taxon>Chimaeriformes</taxon>
        <taxon>Callorhinchidae</taxon>
        <taxon>Callorhinchus</taxon>
    </lineage>
</organism>
<dbReference type="Ensembl" id="ENSCMIT00000002864.1">
    <property type="protein sequence ID" value="ENSCMIP00000002769.1"/>
    <property type="gene ID" value="ENSCMIG00000001580.1"/>
</dbReference>
<dbReference type="PANTHER" id="PTHR11409">
    <property type="entry name" value="ADENOSINE DEAMINASE"/>
    <property type="match status" value="1"/>
</dbReference>
<reference evidence="12" key="5">
    <citation type="submission" date="2025-09" db="UniProtKB">
        <authorList>
            <consortium name="Ensembl"/>
        </authorList>
    </citation>
    <scope>IDENTIFICATION</scope>
</reference>
<dbReference type="GeneTree" id="ENSGT00950000183113"/>
<evidence type="ECO:0000313" key="13">
    <source>
        <dbReference type="Proteomes" id="UP000314986"/>
    </source>
</evidence>
<keyword evidence="8" id="KW-0378">Hydrolase</keyword>
<dbReference type="FunFam" id="3.20.20.140:FF:000057">
    <property type="entry name" value="Adenosine deaminase"/>
    <property type="match status" value="1"/>
</dbReference>
<keyword evidence="10" id="KW-0732">Signal</keyword>
<dbReference type="GO" id="GO:0004000">
    <property type="term" value="F:adenosine deaminase activity"/>
    <property type="evidence" value="ECO:0007669"/>
    <property type="project" value="UniProtKB-ARBA"/>
</dbReference>
<evidence type="ECO:0000313" key="12">
    <source>
        <dbReference type="Ensembl" id="ENSCMIP00000002769.1"/>
    </source>
</evidence>
<dbReference type="GO" id="GO:0009168">
    <property type="term" value="P:purine ribonucleoside monophosphate biosynthetic process"/>
    <property type="evidence" value="ECO:0007669"/>
    <property type="project" value="InterPro"/>
</dbReference>
<dbReference type="GO" id="GO:0046872">
    <property type="term" value="F:metal ion binding"/>
    <property type="evidence" value="ECO:0007669"/>
    <property type="project" value="UniProtKB-KW"/>
</dbReference>
<dbReference type="EC" id="3.5.4.4" evidence="5"/>
<comment type="subcellular location">
    <subcellularLocation>
        <location evidence="2">Cell membrane</location>
        <topology evidence="2">Peripheral membrane protein</topology>
        <orientation evidence="2">Extracellular side</orientation>
    </subcellularLocation>
    <subcellularLocation>
        <location evidence="3">Cytoplasmic vesicle lumen</location>
    </subcellularLocation>
</comment>
<keyword evidence="13" id="KW-1185">Reference proteome</keyword>
<reference evidence="12" key="4">
    <citation type="submission" date="2025-08" db="UniProtKB">
        <authorList>
            <consortium name="Ensembl"/>
        </authorList>
    </citation>
    <scope>IDENTIFICATION</scope>
</reference>
<comment type="cofactor">
    <cofactor evidence="1">
        <name>Zn(2+)</name>
        <dbReference type="ChEBI" id="CHEBI:29105"/>
    </cofactor>
</comment>
<dbReference type="AlphaFoldDB" id="A0A4W3GY05"/>
<feature type="domain" description="Adenosine deaminase" evidence="11">
    <location>
        <begin position="76"/>
        <end position="415"/>
    </location>
</feature>
<dbReference type="GO" id="GO:0009897">
    <property type="term" value="C:external side of plasma membrane"/>
    <property type="evidence" value="ECO:0007669"/>
    <property type="project" value="TreeGrafter"/>
</dbReference>
<comment type="similarity">
    <text evidence="4">Belongs to the metallo-dependent hydrolases superfamily. Adenosine and AMP deaminases family.</text>
</comment>
<dbReference type="GO" id="GO:0043103">
    <property type="term" value="P:hypoxanthine salvage"/>
    <property type="evidence" value="ECO:0007669"/>
    <property type="project" value="TreeGrafter"/>
</dbReference>
<dbReference type="InterPro" id="IPR001365">
    <property type="entry name" value="A_deaminase_dom"/>
</dbReference>
<reference evidence="13" key="2">
    <citation type="journal article" date="2007" name="PLoS Biol.">
        <title>Survey sequencing and comparative analysis of the elephant shark (Callorhinchus milii) genome.</title>
        <authorList>
            <person name="Venkatesh B."/>
            <person name="Kirkness E.F."/>
            <person name="Loh Y.H."/>
            <person name="Halpern A.L."/>
            <person name="Lee A.P."/>
            <person name="Johnson J."/>
            <person name="Dandona N."/>
            <person name="Viswanathan L.D."/>
            <person name="Tay A."/>
            <person name="Venter J.C."/>
            <person name="Strausberg R.L."/>
            <person name="Brenner S."/>
        </authorList>
    </citation>
    <scope>NUCLEOTIDE SEQUENCE [LARGE SCALE GENOMIC DNA]</scope>
</reference>
<evidence type="ECO:0000256" key="8">
    <source>
        <dbReference type="ARBA" id="ARBA00022801"/>
    </source>
</evidence>
<evidence type="ECO:0000256" key="7">
    <source>
        <dbReference type="ARBA" id="ARBA00022723"/>
    </source>
</evidence>
<evidence type="ECO:0000259" key="11">
    <source>
        <dbReference type="Pfam" id="PF00962"/>
    </source>
</evidence>
<dbReference type="STRING" id="7868.ENSCMIP00000002769"/>
<dbReference type="GO" id="GO:0060205">
    <property type="term" value="C:cytoplasmic vesicle lumen"/>
    <property type="evidence" value="ECO:0007669"/>
    <property type="project" value="UniProtKB-SubCell"/>
</dbReference>
<dbReference type="GO" id="GO:0006154">
    <property type="term" value="P:adenosine catabolic process"/>
    <property type="evidence" value="ECO:0007669"/>
    <property type="project" value="TreeGrafter"/>
</dbReference>
<proteinExistence type="inferred from homology"/>
<evidence type="ECO:0000256" key="10">
    <source>
        <dbReference type="SAM" id="SignalP"/>
    </source>
</evidence>
<dbReference type="SUPFAM" id="SSF51556">
    <property type="entry name" value="Metallo-dependent hydrolases"/>
    <property type="match status" value="1"/>
</dbReference>
<evidence type="ECO:0000256" key="6">
    <source>
        <dbReference type="ARBA" id="ARBA00018099"/>
    </source>
</evidence>
<dbReference type="GO" id="GO:0005829">
    <property type="term" value="C:cytosol"/>
    <property type="evidence" value="ECO:0007669"/>
    <property type="project" value="TreeGrafter"/>
</dbReference>
<dbReference type="GO" id="GO:0042110">
    <property type="term" value="P:T cell activation"/>
    <property type="evidence" value="ECO:0007669"/>
    <property type="project" value="TreeGrafter"/>
</dbReference>
<reference evidence="13" key="3">
    <citation type="journal article" date="2014" name="Nature">
        <title>Elephant shark genome provides unique insights into gnathostome evolution.</title>
        <authorList>
            <consortium name="International Elephant Shark Genome Sequencing Consortium"/>
            <person name="Venkatesh B."/>
            <person name="Lee A.P."/>
            <person name="Ravi V."/>
            <person name="Maurya A.K."/>
            <person name="Lian M.M."/>
            <person name="Swann J.B."/>
            <person name="Ohta Y."/>
            <person name="Flajnik M.F."/>
            <person name="Sutoh Y."/>
            <person name="Kasahara M."/>
            <person name="Hoon S."/>
            <person name="Gangu V."/>
            <person name="Roy S.W."/>
            <person name="Irimia M."/>
            <person name="Korzh V."/>
            <person name="Kondrychyn I."/>
            <person name="Lim Z.W."/>
            <person name="Tay B.H."/>
            <person name="Tohari S."/>
            <person name="Kong K.W."/>
            <person name="Ho S."/>
            <person name="Lorente-Galdos B."/>
            <person name="Quilez J."/>
            <person name="Marques-Bonet T."/>
            <person name="Raney B.J."/>
            <person name="Ingham P.W."/>
            <person name="Tay A."/>
            <person name="Hillier L.W."/>
            <person name="Minx P."/>
            <person name="Boehm T."/>
            <person name="Wilson R.K."/>
            <person name="Brenner S."/>
            <person name="Warren W.C."/>
        </authorList>
    </citation>
    <scope>NUCLEOTIDE SEQUENCE [LARGE SCALE GENOMIC DNA]</scope>
</reference>
<dbReference type="InterPro" id="IPR032466">
    <property type="entry name" value="Metal_Hydrolase"/>
</dbReference>
<accession>A0A4W3GY05</accession>
<dbReference type="NCBIfam" id="TIGR01430">
    <property type="entry name" value="aden_deam"/>
    <property type="match status" value="1"/>
</dbReference>
<reference evidence="13" key="1">
    <citation type="journal article" date="2006" name="Science">
        <title>Ancient noncoding elements conserved in the human genome.</title>
        <authorList>
            <person name="Venkatesh B."/>
            <person name="Kirkness E.F."/>
            <person name="Loh Y.H."/>
            <person name="Halpern A.L."/>
            <person name="Lee A.P."/>
            <person name="Johnson J."/>
            <person name="Dandona N."/>
            <person name="Viswanathan L.D."/>
            <person name="Tay A."/>
            <person name="Venter J.C."/>
            <person name="Strausberg R.L."/>
            <person name="Brenner S."/>
        </authorList>
    </citation>
    <scope>NUCLEOTIDE SEQUENCE [LARGE SCALE GENOMIC DNA]</scope>
</reference>
<dbReference type="InterPro" id="IPR006330">
    <property type="entry name" value="Ado/ade_deaminase"/>
</dbReference>
<dbReference type="InterPro" id="IPR006650">
    <property type="entry name" value="A/AMP_deam_AS"/>
</dbReference>
<dbReference type="PANTHER" id="PTHR11409:SF43">
    <property type="entry name" value="ADENOSINE DEAMINASE"/>
    <property type="match status" value="1"/>
</dbReference>
<evidence type="ECO:0000256" key="4">
    <source>
        <dbReference type="ARBA" id="ARBA00006676"/>
    </source>
</evidence>
<dbReference type="PROSITE" id="PS00485">
    <property type="entry name" value="A_DEAMINASE"/>
    <property type="match status" value="1"/>
</dbReference>
<dbReference type="Gene3D" id="3.20.20.140">
    <property type="entry name" value="Metal-dependent hydrolases"/>
    <property type="match status" value="1"/>
</dbReference>
<sequence>MQPRGGRRGAGGEGGGHRLCCCCCFLLESMRLSALALTSSRLLSLGCRTVSPPGARDGARDGAGSGAPTALSFDKPKVELHIHLDGAIRPKTILEVAKRRKIKLPTKNDNQFLKLITCDGPTTLTEMLTKFGYFMPIVAGDRDAIRQIAYELVEDKANEKIVYFEARYSPHLLANCDVYPIPWKQSEGDLSPDEVVRLVNEGFEKGQRNFGIKVRSILSCLRHMEAWSPEVVELCKKYRKDGVVGLDLAGDESINYEPSRGHVQTYQEAVRCGIHRTVHAGEVGPPEVVREAVEILKAERIGHGYSIIKDAKLYQEILQKDIHLEACLYSSYITGACKADFSKHPVVRFMNDGANFSLSTDDPLIFNSTIHTEYNMAAKDMNFTEMQFMRMNLNAARSSFLCENKKKELLNQLRKAYGMPEEPKLDTNLNNYPCL</sequence>
<name>A0A4W3GY05_CALMI</name>
<keyword evidence="9" id="KW-0862">Zinc</keyword>
<dbReference type="GO" id="GO:0046103">
    <property type="term" value="P:inosine biosynthetic process"/>
    <property type="evidence" value="ECO:0007669"/>
    <property type="project" value="TreeGrafter"/>
</dbReference>
<dbReference type="InParanoid" id="A0A4W3GY05"/>